<dbReference type="Proteomes" id="UP000585474">
    <property type="component" value="Unassembled WGS sequence"/>
</dbReference>
<accession>A0A7J0HAA5</accession>
<reference evidence="1 2" key="1">
    <citation type="submission" date="2019-07" db="EMBL/GenBank/DDBJ databases">
        <title>De Novo Assembly of kiwifruit Actinidia rufa.</title>
        <authorList>
            <person name="Sugita-Konishi S."/>
            <person name="Sato K."/>
            <person name="Mori E."/>
            <person name="Abe Y."/>
            <person name="Kisaki G."/>
            <person name="Hamano K."/>
            <person name="Suezawa K."/>
            <person name="Otani M."/>
            <person name="Fukuda T."/>
            <person name="Manabe T."/>
            <person name="Gomi K."/>
            <person name="Tabuchi M."/>
            <person name="Akimitsu K."/>
            <person name="Kataoka I."/>
        </authorList>
    </citation>
    <scope>NUCLEOTIDE SEQUENCE [LARGE SCALE GENOMIC DNA]</scope>
    <source>
        <strain evidence="2">cv. Fuchu</strain>
    </source>
</reference>
<organism evidence="1 2">
    <name type="scientific">Actinidia rufa</name>
    <dbReference type="NCBI Taxonomy" id="165716"/>
    <lineage>
        <taxon>Eukaryota</taxon>
        <taxon>Viridiplantae</taxon>
        <taxon>Streptophyta</taxon>
        <taxon>Embryophyta</taxon>
        <taxon>Tracheophyta</taxon>
        <taxon>Spermatophyta</taxon>
        <taxon>Magnoliopsida</taxon>
        <taxon>eudicotyledons</taxon>
        <taxon>Gunneridae</taxon>
        <taxon>Pentapetalae</taxon>
        <taxon>asterids</taxon>
        <taxon>Ericales</taxon>
        <taxon>Actinidiaceae</taxon>
        <taxon>Actinidia</taxon>
    </lineage>
</organism>
<name>A0A7J0HAA5_9ERIC</name>
<protein>
    <submittedName>
        <fullName evidence="1">Uncharacterized protein</fullName>
    </submittedName>
</protein>
<evidence type="ECO:0000313" key="1">
    <source>
        <dbReference type="EMBL" id="GFZ19905.1"/>
    </source>
</evidence>
<proteinExistence type="predicted"/>
<gene>
    <name evidence="1" type="ORF">Acr_28g0006100</name>
</gene>
<sequence>MCAPHSSPALSYEYFSEIRIHSNVLLIVAHCPNAVAFLPYPFMIHRLMPSMASSASICEEIDFSESIPLDISEMKRVACFLSALPFSFDGVCSQILGAKDLPSFIEIFSRIHQTSLSHVVLSPAQRSAFDASVGPYRPPESGFGRSGESYFDPCWNLHGCPVAHQAYIYEDSMASIYAEEYLLLTTKSSAIATLAEAVLTDVSTSSRLSHVTLADGSTSQIDGLGTASLSSSLGGRTLLGMGKGVCNWARKVYATDYVRRRWVRSGNDDGCSTKAVEGWSQGVPVAGVQTTRCGGGALQGWQC</sequence>
<comment type="caution">
    <text evidence="1">The sequence shown here is derived from an EMBL/GenBank/DDBJ whole genome shotgun (WGS) entry which is preliminary data.</text>
</comment>
<dbReference type="EMBL" id="BJWL01000028">
    <property type="protein sequence ID" value="GFZ19905.1"/>
    <property type="molecule type" value="Genomic_DNA"/>
</dbReference>
<keyword evidence="2" id="KW-1185">Reference proteome</keyword>
<evidence type="ECO:0000313" key="2">
    <source>
        <dbReference type="Proteomes" id="UP000585474"/>
    </source>
</evidence>
<dbReference type="AlphaFoldDB" id="A0A7J0HAA5"/>